<feature type="region of interest" description="Disordered" evidence="1">
    <location>
        <begin position="143"/>
        <end position="191"/>
    </location>
</feature>
<name>A0A6A7B2N3_9PLEO</name>
<keyword evidence="2" id="KW-1133">Transmembrane helix</keyword>
<organism evidence="3 4">
    <name type="scientific">Plenodomus tracheiphilus IPT5</name>
    <dbReference type="NCBI Taxonomy" id="1408161"/>
    <lineage>
        <taxon>Eukaryota</taxon>
        <taxon>Fungi</taxon>
        <taxon>Dikarya</taxon>
        <taxon>Ascomycota</taxon>
        <taxon>Pezizomycotina</taxon>
        <taxon>Dothideomycetes</taxon>
        <taxon>Pleosporomycetidae</taxon>
        <taxon>Pleosporales</taxon>
        <taxon>Pleosporineae</taxon>
        <taxon>Leptosphaeriaceae</taxon>
        <taxon>Plenodomus</taxon>
    </lineage>
</organism>
<dbReference type="OrthoDB" id="3801234at2759"/>
<proteinExistence type="predicted"/>
<evidence type="ECO:0000313" key="3">
    <source>
        <dbReference type="EMBL" id="KAF2849750.1"/>
    </source>
</evidence>
<reference evidence="3" key="1">
    <citation type="submission" date="2020-01" db="EMBL/GenBank/DDBJ databases">
        <authorList>
            <consortium name="DOE Joint Genome Institute"/>
            <person name="Haridas S."/>
            <person name="Albert R."/>
            <person name="Binder M."/>
            <person name="Bloem J."/>
            <person name="Labutti K."/>
            <person name="Salamov A."/>
            <person name="Andreopoulos B."/>
            <person name="Baker S.E."/>
            <person name="Barry K."/>
            <person name="Bills G."/>
            <person name="Bluhm B.H."/>
            <person name="Cannon C."/>
            <person name="Castanera R."/>
            <person name="Culley D.E."/>
            <person name="Daum C."/>
            <person name="Ezra D."/>
            <person name="Gonzalez J.B."/>
            <person name="Henrissat B."/>
            <person name="Kuo A."/>
            <person name="Liang C."/>
            <person name="Lipzen A."/>
            <person name="Lutzoni F."/>
            <person name="Magnuson J."/>
            <person name="Mondo S."/>
            <person name="Nolan M."/>
            <person name="Ohm R."/>
            <person name="Pangilinan J."/>
            <person name="Park H.-J."/>
            <person name="Ramirez L."/>
            <person name="Alfaro M."/>
            <person name="Sun H."/>
            <person name="Tritt A."/>
            <person name="Yoshinaga Y."/>
            <person name="Zwiers L.-H."/>
            <person name="Turgeon B.G."/>
            <person name="Goodwin S.B."/>
            <person name="Spatafora J.W."/>
            <person name="Crous P.W."/>
            <person name="Grigoriev I.V."/>
        </authorList>
    </citation>
    <scope>NUCLEOTIDE SEQUENCE</scope>
    <source>
        <strain evidence="3">IPT5</strain>
    </source>
</reference>
<feature type="transmembrane region" description="Helical" evidence="2">
    <location>
        <begin position="29"/>
        <end position="52"/>
    </location>
</feature>
<evidence type="ECO:0000313" key="4">
    <source>
        <dbReference type="Proteomes" id="UP000799423"/>
    </source>
</evidence>
<evidence type="ECO:0000256" key="1">
    <source>
        <dbReference type="SAM" id="MobiDB-lite"/>
    </source>
</evidence>
<keyword evidence="2" id="KW-0812">Transmembrane</keyword>
<keyword evidence="2" id="KW-0472">Membrane</keyword>
<protein>
    <submittedName>
        <fullName evidence="3">Uncharacterized protein</fullName>
    </submittedName>
</protein>
<accession>A0A6A7B2N3</accession>
<gene>
    <name evidence="3" type="ORF">T440DRAFT_479910</name>
</gene>
<keyword evidence="4" id="KW-1185">Reference proteome</keyword>
<evidence type="ECO:0000256" key="2">
    <source>
        <dbReference type="SAM" id="Phobius"/>
    </source>
</evidence>
<dbReference type="EMBL" id="MU006310">
    <property type="protein sequence ID" value="KAF2849750.1"/>
    <property type="molecule type" value="Genomic_DNA"/>
</dbReference>
<feature type="compositionally biased region" description="Basic residues" evidence="1">
    <location>
        <begin position="182"/>
        <end position="191"/>
    </location>
</feature>
<dbReference type="AlphaFoldDB" id="A0A6A7B2N3"/>
<sequence>MASSTTPSTVTPSSIFDSKPRGGLSNRTIIIIASVLSASLVFVITIAVVHVVRKRWRSKSQAMREADIEASLQCARPPVLTIDTNLPRTHELQRSTRDPPVMNMDFEGQISQVPSISIQTPSLPPIMQHVPLTPLPMCTMSTQNSRVGRSATRHATRPPGVAGRSPTRSASQPPGIGGRGAGHIRRKAYGQ</sequence>
<dbReference type="Proteomes" id="UP000799423">
    <property type="component" value="Unassembled WGS sequence"/>
</dbReference>